<evidence type="ECO:0000313" key="5">
    <source>
        <dbReference type="Proteomes" id="UP000823405"/>
    </source>
</evidence>
<dbReference type="OrthoDB" id="278430at2759"/>
<feature type="compositionally biased region" description="Basic and acidic residues" evidence="2">
    <location>
        <begin position="34"/>
        <end position="45"/>
    </location>
</feature>
<dbReference type="EMBL" id="JAAAIN010002206">
    <property type="protein sequence ID" value="KAG0295730.1"/>
    <property type="molecule type" value="Genomic_DNA"/>
</dbReference>
<keyword evidence="5" id="KW-1185">Reference proteome</keyword>
<accession>A0A9P6QVF0</accession>
<feature type="region of interest" description="Disordered" evidence="2">
    <location>
        <begin position="1"/>
        <end position="57"/>
    </location>
</feature>
<feature type="compositionally biased region" description="Polar residues" evidence="2">
    <location>
        <begin position="46"/>
        <end position="57"/>
    </location>
</feature>
<evidence type="ECO:0000256" key="2">
    <source>
        <dbReference type="SAM" id="MobiDB-lite"/>
    </source>
</evidence>
<feature type="domain" description="R3H" evidence="3">
    <location>
        <begin position="220"/>
        <end position="283"/>
    </location>
</feature>
<evidence type="ECO:0000256" key="1">
    <source>
        <dbReference type="ARBA" id="ARBA00022553"/>
    </source>
</evidence>
<proteinExistence type="predicted"/>
<sequence length="285" mass="30963">MSFIQNDNDSGDSQDRNSNNNLAGAQALDQPDQTAKEGIHEEHKQGQAQSQGQELSKGSITSELTAIYCPSFPLAISGSAATMPTMTTVSIEAAVDAATDEDCSVVFDVDTTSTTTTTTTKAKSPAVTEKTHAAVSDSDMTVVAVGDDTARRTLKRNPHLSQSKTTIEQLQYQQATSTAASLPPCLTSPSSPSISSSSSTFVEGSLDEVLLTALQNRQDRLFLLKLEREYCNFIEDPSKEALEFPWLNSYFRMMIHRSAIYYRLARTVDAAQKKIVLSKTENTAM</sequence>
<dbReference type="CDD" id="cd02642">
    <property type="entry name" value="R3H_encore_like"/>
    <property type="match status" value="1"/>
</dbReference>
<comment type="caution">
    <text evidence="4">The sequence shown here is derived from an EMBL/GenBank/DDBJ whole genome shotgun (WGS) entry which is preliminary data.</text>
</comment>
<reference evidence="4" key="1">
    <citation type="journal article" date="2020" name="Fungal Divers.">
        <title>Resolving the Mortierellaceae phylogeny through synthesis of multi-gene phylogenetics and phylogenomics.</title>
        <authorList>
            <person name="Vandepol N."/>
            <person name="Liber J."/>
            <person name="Desiro A."/>
            <person name="Na H."/>
            <person name="Kennedy M."/>
            <person name="Barry K."/>
            <person name="Grigoriev I.V."/>
            <person name="Miller A.N."/>
            <person name="O'Donnell K."/>
            <person name="Stajich J.E."/>
            <person name="Bonito G."/>
        </authorList>
    </citation>
    <scope>NUCLEOTIDE SEQUENCE</scope>
    <source>
        <strain evidence="4">NVP60</strain>
    </source>
</reference>
<dbReference type="Proteomes" id="UP000823405">
    <property type="component" value="Unassembled WGS sequence"/>
</dbReference>
<gene>
    <name evidence="4" type="primary">R3HDM2</name>
    <name evidence="4" type="ORF">BGZ97_004740</name>
</gene>
<dbReference type="InterPro" id="IPR036867">
    <property type="entry name" value="R3H_dom_sf"/>
</dbReference>
<dbReference type="InterPro" id="IPR001374">
    <property type="entry name" value="R3H_dom"/>
</dbReference>
<dbReference type="PANTHER" id="PTHR15672">
    <property type="entry name" value="CAMP-REGULATED PHOSPHOPROTEIN 21 RELATED R3H DOMAIN CONTAINING PROTEIN"/>
    <property type="match status" value="1"/>
</dbReference>
<dbReference type="PANTHER" id="PTHR15672:SF8">
    <property type="entry name" value="PROTEIN ENCORE"/>
    <property type="match status" value="1"/>
</dbReference>
<organism evidence="4 5">
    <name type="scientific">Linnemannia gamsii</name>
    <dbReference type="NCBI Taxonomy" id="64522"/>
    <lineage>
        <taxon>Eukaryota</taxon>
        <taxon>Fungi</taxon>
        <taxon>Fungi incertae sedis</taxon>
        <taxon>Mucoromycota</taxon>
        <taxon>Mortierellomycotina</taxon>
        <taxon>Mortierellomycetes</taxon>
        <taxon>Mortierellales</taxon>
        <taxon>Mortierellaceae</taxon>
        <taxon>Linnemannia</taxon>
    </lineage>
</organism>
<dbReference type="SUPFAM" id="SSF82708">
    <property type="entry name" value="R3H domain"/>
    <property type="match status" value="1"/>
</dbReference>
<protein>
    <submittedName>
        <fullName evidence="4">R3H domain-containing protein 2</fullName>
    </submittedName>
</protein>
<dbReference type="InterPro" id="IPR051937">
    <property type="entry name" value="R3H_domain_containing"/>
</dbReference>
<name>A0A9P6QVF0_9FUNG</name>
<keyword evidence="1" id="KW-0597">Phosphoprotein</keyword>
<dbReference type="Gene3D" id="3.30.1370.50">
    <property type="entry name" value="R3H-like domain"/>
    <property type="match status" value="1"/>
</dbReference>
<dbReference type="AlphaFoldDB" id="A0A9P6QVF0"/>
<evidence type="ECO:0000259" key="3">
    <source>
        <dbReference type="PROSITE" id="PS51061"/>
    </source>
</evidence>
<evidence type="ECO:0000313" key="4">
    <source>
        <dbReference type="EMBL" id="KAG0295730.1"/>
    </source>
</evidence>
<dbReference type="PROSITE" id="PS51061">
    <property type="entry name" value="R3H"/>
    <property type="match status" value="1"/>
</dbReference>
<dbReference type="GO" id="GO:0003676">
    <property type="term" value="F:nucleic acid binding"/>
    <property type="evidence" value="ECO:0007669"/>
    <property type="project" value="UniProtKB-UniRule"/>
</dbReference>